<keyword evidence="3 10" id="KW-0808">Transferase</keyword>
<keyword evidence="9 10" id="KW-0012">Acyltransferase</keyword>
<evidence type="ECO:0000313" key="12">
    <source>
        <dbReference type="EMBL" id="JAT57919.1"/>
    </source>
</evidence>
<dbReference type="GO" id="GO:0006612">
    <property type="term" value="P:protein targeting to membrane"/>
    <property type="evidence" value="ECO:0007669"/>
    <property type="project" value="TreeGrafter"/>
</dbReference>
<evidence type="ECO:0000256" key="7">
    <source>
        <dbReference type="ARBA" id="ARBA00023139"/>
    </source>
</evidence>
<evidence type="ECO:0000256" key="1">
    <source>
        <dbReference type="ARBA" id="ARBA00004127"/>
    </source>
</evidence>
<dbReference type="InterPro" id="IPR039859">
    <property type="entry name" value="PFA4/ZDH16/20/ERF2-like"/>
</dbReference>
<proteinExistence type="inferred from homology"/>
<evidence type="ECO:0000256" key="10">
    <source>
        <dbReference type="RuleBase" id="RU079119"/>
    </source>
</evidence>
<evidence type="ECO:0000256" key="3">
    <source>
        <dbReference type="ARBA" id="ARBA00022679"/>
    </source>
</evidence>
<comment type="subcellular location">
    <subcellularLocation>
        <location evidence="1">Endomembrane system</location>
        <topology evidence="1">Multi-pass membrane protein</topology>
    </subcellularLocation>
</comment>
<feature type="transmembrane region" description="Helical" evidence="10">
    <location>
        <begin position="37"/>
        <end position="57"/>
    </location>
</feature>
<keyword evidence="5 10" id="KW-1133">Transmembrane helix</keyword>
<keyword evidence="4 10" id="KW-0812">Transmembrane</keyword>
<protein>
    <recommendedName>
        <fullName evidence="10">S-acyltransferase</fullName>
        <ecNumber evidence="10">2.3.1.225</ecNumber>
    </recommendedName>
    <alternativeName>
        <fullName evidence="10">Palmitoyltransferase</fullName>
    </alternativeName>
</protein>
<comment type="catalytic activity">
    <reaction evidence="10">
        <text>L-cysteinyl-[protein] + hexadecanoyl-CoA = S-hexadecanoyl-L-cysteinyl-[protein] + CoA</text>
        <dbReference type="Rhea" id="RHEA:36683"/>
        <dbReference type="Rhea" id="RHEA-COMP:10131"/>
        <dbReference type="Rhea" id="RHEA-COMP:11032"/>
        <dbReference type="ChEBI" id="CHEBI:29950"/>
        <dbReference type="ChEBI" id="CHEBI:57287"/>
        <dbReference type="ChEBI" id="CHEBI:57379"/>
        <dbReference type="ChEBI" id="CHEBI:74151"/>
        <dbReference type="EC" id="2.3.1.225"/>
    </reaction>
</comment>
<organism evidence="12">
    <name type="scientific">Anthurium amnicola</name>
    <dbReference type="NCBI Taxonomy" id="1678845"/>
    <lineage>
        <taxon>Eukaryota</taxon>
        <taxon>Viridiplantae</taxon>
        <taxon>Streptophyta</taxon>
        <taxon>Embryophyta</taxon>
        <taxon>Tracheophyta</taxon>
        <taxon>Spermatophyta</taxon>
        <taxon>Magnoliopsida</taxon>
        <taxon>Liliopsida</taxon>
        <taxon>Araceae</taxon>
        <taxon>Pothoideae</taxon>
        <taxon>Potheae</taxon>
        <taxon>Anthurium</taxon>
    </lineage>
</organism>
<dbReference type="Pfam" id="PF01529">
    <property type="entry name" value="DHHC"/>
    <property type="match status" value="1"/>
</dbReference>
<gene>
    <name evidence="12" type="primary">At3g51390</name>
    <name evidence="12" type="ORF">g.74019</name>
</gene>
<dbReference type="GO" id="GO:0005794">
    <property type="term" value="C:Golgi apparatus"/>
    <property type="evidence" value="ECO:0007669"/>
    <property type="project" value="TreeGrafter"/>
</dbReference>
<keyword evidence="8" id="KW-0449">Lipoprotein</keyword>
<evidence type="ECO:0000259" key="11">
    <source>
        <dbReference type="Pfam" id="PF01529"/>
    </source>
</evidence>
<feature type="transmembrane region" description="Helical" evidence="10">
    <location>
        <begin position="247"/>
        <end position="274"/>
    </location>
</feature>
<evidence type="ECO:0000256" key="8">
    <source>
        <dbReference type="ARBA" id="ARBA00023288"/>
    </source>
</evidence>
<dbReference type="PANTHER" id="PTHR22883:SF301">
    <property type="entry name" value="PALMITOYLTRANSFERASE ZDHHC12"/>
    <property type="match status" value="1"/>
</dbReference>
<feature type="transmembrane region" description="Helical" evidence="10">
    <location>
        <begin position="212"/>
        <end position="235"/>
    </location>
</feature>
<sequence length="349" mass="40215">MEMLADRSPFRDACERFSERCTILFPCLSDPVRRSSLFLKVALLLLHAVIVGFLFLGSGDLIHDTRKNPWPTAMYLLLFAVTIMQYFFTSGSSPGYVLDAMKAENEVHATFSSSSRTALRYAARKNGIPISPTESNHLGRNIIRMNTNSWLKLVADLYPPGSSSRSWTCTYCNIVQPPRSRHCHDCDKCVLQFDHHCVWLGTCIGQRNHCRFWWYIFAETVLCVWTGILYYYFLLSKIEKAWWQEGLAILLLTVLIICLIFLLLLLVFHSYLVLTNQTTYELVRRRRIPYLRVVPENVHPFSKGICGNIYSFCCSRDSVCALERVPPVEELQARAMPYTCIDILYARCC</sequence>
<dbReference type="EC" id="2.3.1.225" evidence="10"/>
<feature type="transmembrane region" description="Helical" evidence="10">
    <location>
        <begin position="69"/>
        <end position="88"/>
    </location>
</feature>
<dbReference type="GO" id="GO:0005783">
    <property type="term" value="C:endoplasmic reticulum"/>
    <property type="evidence" value="ECO:0007669"/>
    <property type="project" value="TreeGrafter"/>
</dbReference>
<dbReference type="AlphaFoldDB" id="A0A1D1YTG7"/>
<keyword evidence="6 10" id="KW-0472">Membrane</keyword>
<dbReference type="PROSITE" id="PS50216">
    <property type="entry name" value="DHHC"/>
    <property type="match status" value="1"/>
</dbReference>
<comment type="similarity">
    <text evidence="2 10">Belongs to the DHHC palmitoyltransferase family.</text>
</comment>
<comment type="domain">
    <text evidence="10">The DHHC domain is required for palmitoyltransferase activity.</text>
</comment>
<feature type="domain" description="Palmitoyltransferase DHHC" evidence="11">
    <location>
        <begin position="167"/>
        <end position="284"/>
    </location>
</feature>
<dbReference type="EMBL" id="GDJX01010017">
    <property type="protein sequence ID" value="JAT57919.1"/>
    <property type="molecule type" value="Transcribed_RNA"/>
</dbReference>
<dbReference type="PANTHER" id="PTHR22883">
    <property type="entry name" value="ZINC FINGER DHHC DOMAIN CONTAINING PROTEIN"/>
    <property type="match status" value="1"/>
</dbReference>
<evidence type="ECO:0000256" key="9">
    <source>
        <dbReference type="ARBA" id="ARBA00023315"/>
    </source>
</evidence>
<accession>A0A1D1YTG7</accession>
<evidence type="ECO:0000256" key="2">
    <source>
        <dbReference type="ARBA" id="ARBA00008574"/>
    </source>
</evidence>
<evidence type="ECO:0000256" key="4">
    <source>
        <dbReference type="ARBA" id="ARBA00022692"/>
    </source>
</evidence>
<dbReference type="InterPro" id="IPR001594">
    <property type="entry name" value="Palmitoyltrfase_DHHC"/>
</dbReference>
<dbReference type="GO" id="GO:0019706">
    <property type="term" value="F:protein-cysteine S-palmitoyltransferase activity"/>
    <property type="evidence" value="ECO:0007669"/>
    <property type="project" value="UniProtKB-EC"/>
</dbReference>
<name>A0A1D1YTG7_9ARAE</name>
<evidence type="ECO:0000256" key="5">
    <source>
        <dbReference type="ARBA" id="ARBA00022989"/>
    </source>
</evidence>
<keyword evidence="7" id="KW-0564">Palmitate</keyword>
<evidence type="ECO:0000256" key="6">
    <source>
        <dbReference type="ARBA" id="ARBA00023136"/>
    </source>
</evidence>
<reference evidence="12" key="1">
    <citation type="submission" date="2015-07" db="EMBL/GenBank/DDBJ databases">
        <title>Transcriptome Assembly of Anthurium amnicola.</title>
        <authorList>
            <person name="Suzuki J."/>
        </authorList>
    </citation>
    <scope>NUCLEOTIDE SEQUENCE</scope>
</reference>